<evidence type="ECO:0000259" key="2">
    <source>
        <dbReference type="Pfam" id="PF03724"/>
    </source>
</evidence>
<dbReference type="EMBL" id="LN515532">
    <property type="protein sequence ID" value="CEA15109.1"/>
    <property type="molecule type" value="Genomic_DNA"/>
</dbReference>
<name>A0A098BWS0_9BACT</name>
<dbReference type="PANTHER" id="PTHR35535">
    <property type="entry name" value="HEAT SHOCK PROTEIN HSLJ"/>
    <property type="match status" value="1"/>
</dbReference>
<reference evidence="3 4" key="1">
    <citation type="submission" date="2014-08" db="EMBL/GenBank/DDBJ databases">
        <authorList>
            <person name="Wibberg D."/>
        </authorList>
    </citation>
    <scope>NUCLEOTIDE SEQUENCE [LARGE SCALE GENOMIC DNA]</scope>
    <source>
        <strain evidence="4">ING2-E5B</strain>
    </source>
</reference>
<dbReference type="KEGG" id="pbt:ING2E5B_0340"/>
<dbReference type="Pfam" id="PF04170">
    <property type="entry name" value="NlpE"/>
    <property type="match status" value="1"/>
</dbReference>
<feature type="chain" id="PRO_5001939007" description="DUF306 domain-containing protein" evidence="1">
    <location>
        <begin position="18"/>
        <end position="272"/>
    </location>
</feature>
<gene>
    <name evidence="3" type="ORF">ING2E5B_0340</name>
</gene>
<dbReference type="PANTHER" id="PTHR35535:SF1">
    <property type="entry name" value="HEAT SHOCK PROTEIN HSLJ"/>
    <property type="match status" value="1"/>
</dbReference>
<dbReference type="PROSITE" id="PS51257">
    <property type="entry name" value="PROKAR_LIPOPROTEIN"/>
    <property type="match status" value="1"/>
</dbReference>
<feature type="domain" description="DUF306" evidence="2">
    <location>
        <begin position="153"/>
        <end position="266"/>
    </location>
</feature>
<dbReference type="InterPro" id="IPR053147">
    <property type="entry name" value="Hsp_HslJ-like"/>
</dbReference>
<dbReference type="HOGENOM" id="CLU_043917_0_0_10"/>
<dbReference type="Proteomes" id="UP000032417">
    <property type="component" value="Chromosome 1"/>
</dbReference>
<dbReference type="Pfam" id="PF03724">
    <property type="entry name" value="META"/>
    <property type="match status" value="1"/>
</dbReference>
<evidence type="ECO:0000313" key="3">
    <source>
        <dbReference type="EMBL" id="CEA15109.1"/>
    </source>
</evidence>
<evidence type="ECO:0000256" key="1">
    <source>
        <dbReference type="SAM" id="SignalP"/>
    </source>
</evidence>
<dbReference type="Gene3D" id="2.40.128.640">
    <property type="match status" value="1"/>
</dbReference>
<keyword evidence="4" id="KW-1185">Reference proteome</keyword>
<organism evidence="3 4">
    <name type="scientific">Fermentimonas caenicola</name>
    <dbReference type="NCBI Taxonomy" id="1562970"/>
    <lineage>
        <taxon>Bacteria</taxon>
        <taxon>Pseudomonadati</taxon>
        <taxon>Bacteroidota</taxon>
        <taxon>Bacteroidia</taxon>
        <taxon>Bacteroidales</taxon>
        <taxon>Dysgonomonadaceae</taxon>
        <taxon>Fermentimonas</taxon>
    </lineage>
</organism>
<proteinExistence type="predicted"/>
<dbReference type="PATRIC" id="fig|1562970.3.peg.337"/>
<dbReference type="InterPro" id="IPR007298">
    <property type="entry name" value="Cu-R_lipoprotein_NlpE"/>
</dbReference>
<sequence>MRKIILLLMILFVVASACNTGKKTSSGTELSAEFAAEHSSRNSLDWAGVYRGTLPCADCEGIVTEIRLNSDNSFERIIDYLGKGDDKLRESGSFDWDETGGEIIITDKSSDTKEWYKVGENRLIALDIDGNRIESSIPQEMYVLNKIDIDNVVTEKYWKLIELNGKSIQSSANETGREAHFILHSNENRITGNSGCNNMMGSYELTEGSAQQGEIKFSPLAATRMACLDAEYEHEYLLIFDGSKKYSIENDTLSLFSDGDTPVAKFVAVYLR</sequence>
<dbReference type="Gene3D" id="2.40.128.270">
    <property type="match status" value="1"/>
</dbReference>
<keyword evidence="1" id="KW-0732">Signal</keyword>
<dbReference type="STRING" id="1562970.ING2E5B_0340"/>
<dbReference type="InterPro" id="IPR038670">
    <property type="entry name" value="HslJ-like_sf"/>
</dbReference>
<dbReference type="AlphaFoldDB" id="A0A098BWS0"/>
<accession>A0A098BWS0</accession>
<dbReference type="InterPro" id="IPR005184">
    <property type="entry name" value="DUF306_Meta_HslJ"/>
</dbReference>
<evidence type="ECO:0000313" key="4">
    <source>
        <dbReference type="Proteomes" id="UP000032417"/>
    </source>
</evidence>
<feature type="signal peptide" evidence="1">
    <location>
        <begin position="1"/>
        <end position="17"/>
    </location>
</feature>
<protein>
    <recommendedName>
        <fullName evidence="2">DUF306 domain-containing protein</fullName>
    </recommendedName>
</protein>